<evidence type="ECO:0000313" key="7">
    <source>
        <dbReference type="EMBL" id="MFC7234206.1"/>
    </source>
</evidence>
<comment type="caution">
    <text evidence="7">The sequence shown here is derived from an EMBL/GenBank/DDBJ whole genome shotgun (WGS) entry which is preliminary data.</text>
</comment>
<dbReference type="NCBIfam" id="TIGR00765">
    <property type="entry name" value="yihY_not_rbn"/>
    <property type="match status" value="1"/>
</dbReference>
<dbReference type="PANTHER" id="PTHR30213">
    <property type="entry name" value="INNER MEMBRANE PROTEIN YHJD"/>
    <property type="match status" value="1"/>
</dbReference>
<protein>
    <submittedName>
        <fullName evidence="7">YhjD/YihY/BrkB family envelope integrity protein</fullName>
    </submittedName>
</protein>
<feature type="transmembrane region" description="Helical" evidence="6">
    <location>
        <begin position="232"/>
        <end position="258"/>
    </location>
</feature>
<keyword evidence="3 6" id="KW-0812">Transmembrane</keyword>
<dbReference type="GO" id="GO:0005886">
    <property type="term" value="C:plasma membrane"/>
    <property type="evidence" value="ECO:0007669"/>
    <property type="project" value="UniProtKB-SubCell"/>
</dbReference>
<feature type="transmembrane region" description="Helical" evidence="6">
    <location>
        <begin position="37"/>
        <end position="56"/>
    </location>
</feature>
<sequence>MSTTTRGRRAATRTKEVVTAVVREVRAENVSFMAGSVAYHAFVSLLPFLLLLLLVLSRVGGERLAEEVLTAAAGYLTGQDVDVLVRAARSATENAGLSAVSLAVLVWGTLRIFRGLDTAFSDIYESTAANTFLDQIRDGVVVFLAVGLGITAVSVADAVLVLPGSGAVGAVVRALATVAVVAVALLPMYYVFPDEDVTVREVVPGTLVAAVGWTVLGRGFQYYAEVSSKTEYGVVGVIVLLVTWLYFTGFVLLLGAAVNAVLSGRSEDVPDIAWGGVDPGHEDADFVAPLRDLDAALDAGGTVTVTVGDETVTLPAPDEARVAVSTVERPALLGGDRERGEVVLRWDSWVRDAREDGNEDEDYPP</sequence>
<keyword evidence="4 6" id="KW-1133">Transmembrane helix</keyword>
<reference evidence="7 8" key="1">
    <citation type="journal article" date="2019" name="Int. J. Syst. Evol. Microbiol.">
        <title>The Global Catalogue of Microorganisms (GCM) 10K type strain sequencing project: providing services to taxonomists for standard genome sequencing and annotation.</title>
        <authorList>
            <consortium name="The Broad Institute Genomics Platform"/>
            <consortium name="The Broad Institute Genome Sequencing Center for Infectious Disease"/>
            <person name="Wu L."/>
            <person name="Ma J."/>
        </authorList>
    </citation>
    <scope>NUCLEOTIDE SEQUENCE [LARGE SCALE GENOMIC DNA]</scope>
    <source>
        <strain evidence="7 8">DT85</strain>
    </source>
</reference>
<name>A0ABD5ZLS6_9EURY</name>
<feature type="transmembrane region" description="Helical" evidence="6">
    <location>
        <begin position="202"/>
        <end position="220"/>
    </location>
</feature>
<dbReference type="AlphaFoldDB" id="A0ABD5ZLS6"/>
<dbReference type="Proteomes" id="UP001596398">
    <property type="component" value="Unassembled WGS sequence"/>
</dbReference>
<organism evidence="7 8">
    <name type="scientific">Halosegnis marinus</name>
    <dbReference type="NCBI Taxonomy" id="3034023"/>
    <lineage>
        <taxon>Archaea</taxon>
        <taxon>Methanobacteriati</taxon>
        <taxon>Methanobacteriota</taxon>
        <taxon>Stenosarchaea group</taxon>
        <taxon>Halobacteria</taxon>
        <taxon>Halobacteriales</taxon>
        <taxon>Natronomonadaceae</taxon>
        <taxon>Halosegnis</taxon>
    </lineage>
</organism>
<comment type="subcellular location">
    <subcellularLocation>
        <location evidence="1">Cell membrane</location>
        <topology evidence="1">Multi-pass membrane protein</topology>
    </subcellularLocation>
</comment>
<evidence type="ECO:0000313" key="8">
    <source>
        <dbReference type="Proteomes" id="UP001596398"/>
    </source>
</evidence>
<keyword evidence="5 6" id="KW-0472">Membrane</keyword>
<keyword evidence="8" id="KW-1185">Reference proteome</keyword>
<evidence type="ECO:0000256" key="1">
    <source>
        <dbReference type="ARBA" id="ARBA00004651"/>
    </source>
</evidence>
<accession>A0ABD5ZLS6</accession>
<keyword evidence="2" id="KW-1003">Cell membrane</keyword>
<gene>
    <name evidence="7" type="ORF">ACFQJ4_02630</name>
</gene>
<dbReference type="GeneID" id="79265871"/>
<evidence type="ECO:0000256" key="4">
    <source>
        <dbReference type="ARBA" id="ARBA00022989"/>
    </source>
</evidence>
<dbReference type="Pfam" id="PF03631">
    <property type="entry name" value="Virul_fac_BrkB"/>
    <property type="match status" value="1"/>
</dbReference>
<feature type="transmembrane region" description="Helical" evidence="6">
    <location>
        <begin position="170"/>
        <end position="190"/>
    </location>
</feature>
<dbReference type="PANTHER" id="PTHR30213:SF0">
    <property type="entry name" value="UPF0761 MEMBRANE PROTEIN YIHY"/>
    <property type="match status" value="1"/>
</dbReference>
<proteinExistence type="predicted"/>
<feature type="transmembrane region" description="Helical" evidence="6">
    <location>
        <begin position="140"/>
        <end position="163"/>
    </location>
</feature>
<dbReference type="InterPro" id="IPR017039">
    <property type="entry name" value="Virul_fac_BrkB"/>
</dbReference>
<evidence type="ECO:0000256" key="5">
    <source>
        <dbReference type="ARBA" id="ARBA00023136"/>
    </source>
</evidence>
<evidence type="ECO:0000256" key="3">
    <source>
        <dbReference type="ARBA" id="ARBA00022692"/>
    </source>
</evidence>
<dbReference type="RefSeq" id="WP_276235207.1">
    <property type="nucleotide sequence ID" value="NZ_CP119802.1"/>
</dbReference>
<dbReference type="EMBL" id="JBHTAP010000001">
    <property type="protein sequence ID" value="MFC7234206.1"/>
    <property type="molecule type" value="Genomic_DNA"/>
</dbReference>
<evidence type="ECO:0000256" key="2">
    <source>
        <dbReference type="ARBA" id="ARBA00022475"/>
    </source>
</evidence>
<evidence type="ECO:0000256" key="6">
    <source>
        <dbReference type="SAM" id="Phobius"/>
    </source>
</evidence>